<protein>
    <submittedName>
        <fullName evidence="1">Uncharacterized protein</fullName>
    </submittedName>
</protein>
<evidence type="ECO:0000313" key="2">
    <source>
        <dbReference type="Proteomes" id="UP000269396"/>
    </source>
</evidence>
<accession>A0A183PKV6</accession>
<proteinExistence type="predicted"/>
<name>A0A183PKV6_9TREM</name>
<evidence type="ECO:0000313" key="1">
    <source>
        <dbReference type="EMBL" id="VDP67400.1"/>
    </source>
</evidence>
<sequence>MGFAVFLLILIPCCYRCLTPSISLIIFYVDKELKTFDVNEKKVAQIIAEVSIARRDAERKLDEIRFDEKREINKAKNLMKARTSKTLSKTENLTS</sequence>
<keyword evidence="2" id="KW-1185">Reference proteome</keyword>
<dbReference type="AlphaFoldDB" id="A0A183PKV6"/>
<gene>
    <name evidence="1" type="ORF">SMTD_LOCUS14992</name>
</gene>
<dbReference type="Proteomes" id="UP000269396">
    <property type="component" value="Unassembled WGS sequence"/>
</dbReference>
<dbReference type="EMBL" id="UZAL01035303">
    <property type="protein sequence ID" value="VDP67400.1"/>
    <property type="molecule type" value="Genomic_DNA"/>
</dbReference>
<dbReference type="STRING" id="31246.A0A183PKV6"/>
<organism evidence="1 2">
    <name type="scientific">Schistosoma mattheei</name>
    <dbReference type="NCBI Taxonomy" id="31246"/>
    <lineage>
        <taxon>Eukaryota</taxon>
        <taxon>Metazoa</taxon>
        <taxon>Spiralia</taxon>
        <taxon>Lophotrochozoa</taxon>
        <taxon>Platyhelminthes</taxon>
        <taxon>Trematoda</taxon>
        <taxon>Digenea</taxon>
        <taxon>Strigeidida</taxon>
        <taxon>Schistosomatoidea</taxon>
        <taxon>Schistosomatidae</taxon>
        <taxon>Schistosoma</taxon>
    </lineage>
</organism>
<reference evidence="1 2" key="1">
    <citation type="submission" date="2018-11" db="EMBL/GenBank/DDBJ databases">
        <authorList>
            <consortium name="Pathogen Informatics"/>
        </authorList>
    </citation>
    <scope>NUCLEOTIDE SEQUENCE [LARGE SCALE GENOMIC DNA]</scope>
    <source>
        <strain>Denwood</strain>
        <strain evidence="2">Zambia</strain>
    </source>
</reference>